<accession>A0A9W8Y8S0</accession>
<dbReference type="GO" id="GO:0006974">
    <property type="term" value="P:DNA damage response"/>
    <property type="evidence" value="ECO:0007669"/>
    <property type="project" value="TreeGrafter"/>
</dbReference>
<dbReference type="PANTHER" id="PTHR23318">
    <property type="entry name" value="ATP SYNTHASE GAMMA-RELATED"/>
    <property type="match status" value="1"/>
</dbReference>
<dbReference type="InterPro" id="IPR055236">
    <property type="entry name" value="EVH1_PP4R3"/>
</dbReference>
<dbReference type="GO" id="GO:0030289">
    <property type="term" value="C:protein phosphatase 4 complex"/>
    <property type="evidence" value="ECO:0007669"/>
    <property type="project" value="TreeGrafter"/>
</dbReference>
<dbReference type="Proteomes" id="UP001140560">
    <property type="component" value="Unassembled WGS sequence"/>
</dbReference>
<feature type="region of interest" description="Disordered" evidence="3">
    <location>
        <begin position="382"/>
        <end position="410"/>
    </location>
</feature>
<dbReference type="Gene3D" id="2.30.29.30">
    <property type="entry name" value="Pleckstrin-homology domain (PH domain)/Phosphotyrosine-binding domain (PTB)"/>
    <property type="match status" value="1"/>
</dbReference>
<dbReference type="PROSITE" id="PS00028">
    <property type="entry name" value="ZINC_FINGER_C2H2_1"/>
    <property type="match status" value="1"/>
</dbReference>
<reference evidence="5" key="1">
    <citation type="submission" date="2022-10" db="EMBL/GenBank/DDBJ databases">
        <title>Tapping the CABI collections for fungal endophytes: first genome assemblies for Collariella, Neodidymelliopsis, Ascochyta clinopodiicola, Didymella pomorum, Didymosphaeria variabile, Neocosmospora piperis and Neocucurbitaria cava.</title>
        <authorList>
            <person name="Hill R."/>
        </authorList>
    </citation>
    <scope>NUCLEOTIDE SEQUENCE</scope>
    <source>
        <strain evidence="5">IMI 356814</strain>
    </source>
</reference>
<feature type="region of interest" description="Disordered" evidence="3">
    <location>
        <begin position="9"/>
        <end position="35"/>
    </location>
</feature>
<dbReference type="PANTHER" id="PTHR23318:SF0">
    <property type="entry name" value="SERINE_THREONINE-PROTEIN PHOSPHATASE 4 REGULATORY SUBUNIT 3"/>
    <property type="match status" value="1"/>
</dbReference>
<dbReference type="SUPFAM" id="SSF46785">
    <property type="entry name" value="Winged helix' DNA-binding domain"/>
    <property type="match status" value="1"/>
</dbReference>
<sequence length="498" mass="56613">MEDIALAALPRDVESDAASDAESSDSSDQAIQSVRSDSEDWVISCQAGCIDIFKNEEEFRTHQWETHAATLFDVAISPYKVRRTDLERVIAGLEYVFSTENLRKDLSFRKKMDSEGFVPLSDVAIHERIGGKLADATELVRLGCPRSANIEYRPDEGNYRIRRRTGWREWTLAKSFQDAPVLSESGNHDMEAPATEIQQLPESLFGHRTKGHRTKVYKITNDDWFYLGTGRCVTSRNEVKIHVLSEDHPDKDLLDITLTDQSFMRQQETLIVWTQPDGHDMALSFQEPEGCDYIWCFILEWRPWTVHIIEDTSTHQKKGDDLAATTMKVEPKHAIFELLSSQFSADKAPYPLKSGRVKACADCQKSKRRCIHDEYGNVDPVKSNDFSLAPHQSEASPRRPPTTPFSLQDRYKLPHIPSFSELAQRRRRVSPEITQPLLDSTLASQGDSPFRRGSPYRQTNNSFNSSMVGTAAYAINLQMQSEETKTMSPKDAVLEYPD</sequence>
<dbReference type="InterPro" id="IPR006630">
    <property type="entry name" value="La_HTH"/>
</dbReference>
<dbReference type="InterPro" id="IPR036388">
    <property type="entry name" value="WH-like_DNA-bd_sf"/>
</dbReference>
<dbReference type="EMBL" id="JAPEUY010000010">
    <property type="protein sequence ID" value="KAJ4368933.1"/>
    <property type="molecule type" value="Genomic_DNA"/>
</dbReference>
<dbReference type="GO" id="GO:0003723">
    <property type="term" value="F:RNA binding"/>
    <property type="evidence" value="ECO:0007669"/>
    <property type="project" value="UniProtKB-UniRule"/>
</dbReference>
<comment type="caution">
    <text evidence="5">The sequence shown here is derived from an EMBL/GenBank/DDBJ whole genome shotgun (WGS) entry which is preliminary data.</text>
</comment>
<evidence type="ECO:0000256" key="2">
    <source>
        <dbReference type="PROSITE-ProRule" id="PRU00332"/>
    </source>
</evidence>
<dbReference type="GO" id="GO:0005654">
    <property type="term" value="C:nucleoplasm"/>
    <property type="evidence" value="ECO:0007669"/>
    <property type="project" value="TreeGrafter"/>
</dbReference>
<feature type="region of interest" description="Disordered" evidence="3">
    <location>
        <begin position="422"/>
        <end position="463"/>
    </location>
</feature>
<dbReference type="InterPro" id="IPR013087">
    <property type="entry name" value="Znf_C2H2_type"/>
</dbReference>
<evidence type="ECO:0000313" key="6">
    <source>
        <dbReference type="Proteomes" id="UP001140560"/>
    </source>
</evidence>
<feature type="compositionally biased region" description="Polar residues" evidence="3">
    <location>
        <begin position="437"/>
        <end position="447"/>
    </location>
</feature>
<gene>
    <name evidence="5" type="primary">PSY2_1</name>
    <name evidence="5" type="ORF">N0V83_006015</name>
</gene>
<evidence type="ECO:0000256" key="1">
    <source>
        <dbReference type="ARBA" id="ARBA00022884"/>
    </source>
</evidence>
<protein>
    <submittedName>
        <fullName evidence="5">Platinum sensitivity protein</fullName>
    </submittedName>
</protein>
<dbReference type="PROSITE" id="PS50961">
    <property type="entry name" value="HTH_LA"/>
    <property type="match status" value="1"/>
</dbReference>
<name>A0A9W8Y8S0_9PLEO</name>
<evidence type="ECO:0000313" key="5">
    <source>
        <dbReference type="EMBL" id="KAJ4368933.1"/>
    </source>
</evidence>
<evidence type="ECO:0000259" key="4">
    <source>
        <dbReference type="PROSITE" id="PS50961"/>
    </source>
</evidence>
<dbReference type="InterPro" id="IPR036390">
    <property type="entry name" value="WH_DNA-bd_sf"/>
</dbReference>
<evidence type="ECO:0000256" key="3">
    <source>
        <dbReference type="SAM" id="MobiDB-lite"/>
    </source>
</evidence>
<organism evidence="5 6">
    <name type="scientific">Neocucurbitaria cava</name>
    <dbReference type="NCBI Taxonomy" id="798079"/>
    <lineage>
        <taxon>Eukaryota</taxon>
        <taxon>Fungi</taxon>
        <taxon>Dikarya</taxon>
        <taxon>Ascomycota</taxon>
        <taxon>Pezizomycotina</taxon>
        <taxon>Dothideomycetes</taxon>
        <taxon>Pleosporomycetidae</taxon>
        <taxon>Pleosporales</taxon>
        <taxon>Pleosporineae</taxon>
        <taxon>Cucurbitariaceae</taxon>
        <taxon>Neocucurbitaria</taxon>
    </lineage>
</organism>
<dbReference type="Gene3D" id="1.10.10.10">
    <property type="entry name" value="Winged helix-like DNA-binding domain superfamily/Winged helix DNA-binding domain"/>
    <property type="match status" value="1"/>
</dbReference>
<keyword evidence="6" id="KW-1185">Reference proteome</keyword>
<dbReference type="InterPro" id="IPR011993">
    <property type="entry name" value="PH-like_dom_sf"/>
</dbReference>
<feature type="domain" description="HTH La-type RNA-binding" evidence="4">
    <location>
        <begin position="79"/>
        <end position="169"/>
    </location>
</feature>
<dbReference type="InterPro" id="IPR051137">
    <property type="entry name" value="PP4R3-like"/>
</dbReference>
<dbReference type="SMART" id="SM00715">
    <property type="entry name" value="LA"/>
    <property type="match status" value="1"/>
</dbReference>
<dbReference type="AlphaFoldDB" id="A0A9W8Y8S0"/>
<dbReference type="Pfam" id="PF22972">
    <property type="entry name" value="EVH1_PP4R3"/>
    <property type="match status" value="1"/>
</dbReference>
<keyword evidence="1 2" id="KW-0694">RNA-binding</keyword>
<feature type="compositionally biased region" description="Acidic residues" evidence="3">
    <location>
        <begin position="15"/>
        <end position="25"/>
    </location>
</feature>
<dbReference type="GO" id="GO:0072542">
    <property type="term" value="F:protein phosphatase activator activity"/>
    <property type="evidence" value="ECO:0007669"/>
    <property type="project" value="TreeGrafter"/>
</dbReference>
<dbReference type="OrthoDB" id="27483at2759"/>
<proteinExistence type="predicted"/>